<organism evidence="4 5">
    <name type="scientific">Persicobacter diffluens</name>
    <dbReference type="NCBI Taxonomy" id="981"/>
    <lineage>
        <taxon>Bacteria</taxon>
        <taxon>Pseudomonadati</taxon>
        <taxon>Bacteroidota</taxon>
        <taxon>Cytophagia</taxon>
        <taxon>Cytophagales</taxon>
        <taxon>Persicobacteraceae</taxon>
        <taxon>Persicobacter</taxon>
    </lineage>
</organism>
<dbReference type="Pfam" id="PF16344">
    <property type="entry name" value="FecR_C"/>
    <property type="match status" value="1"/>
</dbReference>
<reference evidence="4 5" key="1">
    <citation type="submission" date="2021-12" db="EMBL/GenBank/DDBJ databases">
        <title>Genome sequencing of bacteria with rrn-lacking chromosome and rrn-plasmid.</title>
        <authorList>
            <person name="Anda M."/>
            <person name="Iwasaki W."/>
        </authorList>
    </citation>
    <scope>NUCLEOTIDE SEQUENCE [LARGE SCALE GENOMIC DNA]</scope>
    <source>
        <strain evidence="4 5">NBRC 15940</strain>
    </source>
</reference>
<dbReference type="InterPro" id="IPR012373">
    <property type="entry name" value="Ferrdict_sens_TM"/>
</dbReference>
<dbReference type="PANTHER" id="PTHR30273:SF2">
    <property type="entry name" value="PROTEIN FECR"/>
    <property type="match status" value="1"/>
</dbReference>
<evidence type="ECO:0000313" key="4">
    <source>
        <dbReference type="EMBL" id="GJM64465.1"/>
    </source>
</evidence>
<comment type="caution">
    <text evidence="4">The sequence shown here is derived from an EMBL/GenBank/DDBJ whole genome shotgun (WGS) entry which is preliminary data.</text>
</comment>
<name>A0AAN5ALX9_9BACT</name>
<dbReference type="AlphaFoldDB" id="A0AAN5ALX9"/>
<dbReference type="EMBL" id="BQKE01000005">
    <property type="protein sequence ID" value="GJM64465.1"/>
    <property type="molecule type" value="Genomic_DNA"/>
</dbReference>
<evidence type="ECO:0000259" key="3">
    <source>
        <dbReference type="Pfam" id="PF16344"/>
    </source>
</evidence>
<dbReference type="InterPro" id="IPR032508">
    <property type="entry name" value="FecR_C"/>
</dbReference>
<accession>A0AAN5ALX9</accession>
<dbReference type="PIRSF" id="PIRSF018266">
    <property type="entry name" value="FecR"/>
    <property type="match status" value="1"/>
</dbReference>
<dbReference type="Pfam" id="PF04773">
    <property type="entry name" value="FecR"/>
    <property type="match status" value="1"/>
</dbReference>
<dbReference type="GO" id="GO:0016989">
    <property type="term" value="F:sigma factor antagonist activity"/>
    <property type="evidence" value="ECO:0007669"/>
    <property type="project" value="TreeGrafter"/>
</dbReference>
<gene>
    <name evidence="4" type="ORF">PEDI_50170</name>
</gene>
<evidence type="ECO:0000313" key="5">
    <source>
        <dbReference type="Proteomes" id="UP001310022"/>
    </source>
</evidence>
<protein>
    <submittedName>
        <fullName evidence="4">Anti-sigma factor</fullName>
    </submittedName>
</protein>
<dbReference type="Gene3D" id="2.60.120.1440">
    <property type="match status" value="1"/>
</dbReference>
<dbReference type="Proteomes" id="UP001310022">
    <property type="component" value="Unassembled WGS sequence"/>
</dbReference>
<keyword evidence="1" id="KW-0812">Transmembrane</keyword>
<keyword evidence="1" id="KW-1133">Transmembrane helix</keyword>
<keyword evidence="5" id="KW-1185">Reference proteome</keyword>
<sequence>MKKFEAYKATDFLQEDGFVDWGKNPDGETEDIRFWGQWVALHPEKRQEIERAKNIHDLLAMPEGPFETEKSRVWSRLQSSIIAEQQTEIEQAKGKQKALPVAYPSQRRWMKVAAAFLLMAFCSGILYHFSRQNHDLVTVKNLKAEASTVMLQDGSSVILSSGASLTYPKKFAADIREVSLKGQAFFEVAKSVDRPFLVQSSHLTTKVLGTSFMIKDNDEAYRAEVGVVTGKVAVYESTIGHQDIKNGVATAELLQAEEGLVFYPEESKFSRNAYQNHISQTLNFEHTPVREIVSVLEQMYGVEISYDQQQIGNCKLNAKLLDMSLQHKIALLSAALGCEFKLDKNSVALVGGGC</sequence>
<evidence type="ECO:0000259" key="2">
    <source>
        <dbReference type="Pfam" id="PF04773"/>
    </source>
</evidence>
<dbReference type="RefSeq" id="WP_338239531.1">
    <property type="nucleotide sequence ID" value="NZ_BQKE01000005.1"/>
</dbReference>
<feature type="domain" description="Protein FecR C-terminal" evidence="3">
    <location>
        <begin position="282"/>
        <end position="347"/>
    </location>
</feature>
<dbReference type="Gene3D" id="3.55.50.30">
    <property type="match status" value="1"/>
</dbReference>
<proteinExistence type="predicted"/>
<feature type="domain" description="FecR protein" evidence="2">
    <location>
        <begin position="144"/>
        <end position="232"/>
    </location>
</feature>
<feature type="transmembrane region" description="Helical" evidence="1">
    <location>
        <begin position="112"/>
        <end position="130"/>
    </location>
</feature>
<evidence type="ECO:0000256" key="1">
    <source>
        <dbReference type="SAM" id="Phobius"/>
    </source>
</evidence>
<dbReference type="PANTHER" id="PTHR30273">
    <property type="entry name" value="PERIPLASMIC SIGNAL SENSOR AND SIGMA FACTOR ACTIVATOR FECR-RELATED"/>
    <property type="match status" value="1"/>
</dbReference>
<dbReference type="InterPro" id="IPR006860">
    <property type="entry name" value="FecR"/>
</dbReference>
<keyword evidence="1" id="KW-0472">Membrane</keyword>